<dbReference type="EMBL" id="BSUO01000001">
    <property type="protein sequence ID" value="GMA40158.1"/>
    <property type="molecule type" value="Genomic_DNA"/>
</dbReference>
<evidence type="ECO:0000256" key="5">
    <source>
        <dbReference type="ARBA" id="ARBA00022989"/>
    </source>
</evidence>
<reference evidence="11" key="1">
    <citation type="journal article" date="2019" name="Int. J. Syst. Evol. Microbiol.">
        <title>The Global Catalogue of Microorganisms (GCM) 10K type strain sequencing project: providing services to taxonomists for standard genome sequencing and annotation.</title>
        <authorList>
            <consortium name="The Broad Institute Genomics Platform"/>
            <consortium name="The Broad Institute Genome Sequencing Center for Infectious Disease"/>
            <person name="Wu L."/>
            <person name="Ma J."/>
        </authorList>
    </citation>
    <scope>NUCLEOTIDE SEQUENCE [LARGE SCALE GENOMIC DNA]</scope>
    <source>
        <strain evidence="11">NBRC 113072</strain>
    </source>
</reference>
<evidence type="ECO:0000256" key="4">
    <source>
        <dbReference type="ARBA" id="ARBA00022692"/>
    </source>
</evidence>
<evidence type="ECO:0000256" key="1">
    <source>
        <dbReference type="ARBA" id="ARBA00004651"/>
    </source>
</evidence>
<feature type="transmembrane region" description="Helical" evidence="7">
    <location>
        <begin position="138"/>
        <end position="161"/>
    </location>
</feature>
<organism evidence="10 11">
    <name type="scientific">Mobilicoccus caccae</name>
    <dbReference type="NCBI Taxonomy" id="1859295"/>
    <lineage>
        <taxon>Bacteria</taxon>
        <taxon>Bacillati</taxon>
        <taxon>Actinomycetota</taxon>
        <taxon>Actinomycetes</taxon>
        <taxon>Micrococcales</taxon>
        <taxon>Dermatophilaceae</taxon>
        <taxon>Mobilicoccus</taxon>
    </lineage>
</organism>
<evidence type="ECO:0000256" key="8">
    <source>
        <dbReference type="SAM" id="MobiDB-lite"/>
    </source>
</evidence>
<dbReference type="Gene3D" id="1.10.3720.10">
    <property type="entry name" value="MetI-like"/>
    <property type="match status" value="1"/>
</dbReference>
<keyword evidence="4 7" id="KW-0812">Transmembrane</keyword>
<dbReference type="NCBIfam" id="TIGR01726">
    <property type="entry name" value="HEQRo_perm_3TM"/>
    <property type="match status" value="1"/>
</dbReference>
<proteinExistence type="inferred from homology"/>
<feature type="transmembrane region" description="Helical" evidence="7">
    <location>
        <begin position="112"/>
        <end position="132"/>
    </location>
</feature>
<feature type="region of interest" description="Disordered" evidence="8">
    <location>
        <begin position="279"/>
        <end position="300"/>
    </location>
</feature>
<sequence length="300" mass="31908">MSAGVAQLFDVPGPRGRMLQRVAAGVLIVIALGLGAAVLWKLAERGNLAPAKWSPFLTSDVWQFYIVPGLINTLYAAAISIALASVLGLLLALGRLSPIAPVRWVASVFVEFFRAVPVLVMMLLSFWGYLAFAGLPSAYLPLAGVVTGLTLYNSCVLAELLRSGVLSLPKGQAEAGLSIGLTQGQTLMAVQLPQALRAMLPALVGQLVVILKDTALGYQILYAELLRQAERIGSAYFNIVPALIVIALIYIAINFALTSFATWLEHRLTTHGHVAGGVQGADPTVGMDDPYRSSVTTARR</sequence>
<comment type="subcellular location">
    <subcellularLocation>
        <location evidence="1 7">Cell membrane</location>
        <topology evidence="1 7">Multi-pass membrane protein</topology>
    </subcellularLocation>
</comment>
<evidence type="ECO:0000256" key="6">
    <source>
        <dbReference type="ARBA" id="ARBA00023136"/>
    </source>
</evidence>
<keyword evidence="3" id="KW-1003">Cell membrane</keyword>
<dbReference type="InterPro" id="IPR000515">
    <property type="entry name" value="MetI-like"/>
</dbReference>
<dbReference type="PANTHER" id="PTHR30614:SF21">
    <property type="entry name" value="AMINO ACID ABC TRANSPORTER PERMEASE"/>
    <property type="match status" value="1"/>
</dbReference>
<evidence type="ECO:0000313" key="11">
    <source>
        <dbReference type="Proteomes" id="UP001157126"/>
    </source>
</evidence>
<dbReference type="InterPro" id="IPR035906">
    <property type="entry name" value="MetI-like_sf"/>
</dbReference>
<dbReference type="InterPro" id="IPR010065">
    <property type="entry name" value="AA_ABC_transptr_permease_3TM"/>
</dbReference>
<dbReference type="PANTHER" id="PTHR30614">
    <property type="entry name" value="MEMBRANE COMPONENT OF AMINO ACID ABC TRANSPORTER"/>
    <property type="match status" value="1"/>
</dbReference>
<accession>A0ABQ6IU07</accession>
<dbReference type="RefSeq" id="WP_284303904.1">
    <property type="nucleotide sequence ID" value="NZ_BSUO01000001.1"/>
</dbReference>
<dbReference type="Proteomes" id="UP001157126">
    <property type="component" value="Unassembled WGS sequence"/>
</dbReference>
<evidence type="ECO:0000313" key="10">
    <source>
        <dbReference type="EMBL" id="GMA40158.1"/>
    </source>
</evidence>
<dbReference type="PROSITE" id="PS50928">
    <property type="entry name" value="ABC_TM1"/>
    <property type="match status" value="1"/>
</dbReference>
<feature type="transmembrane region" description="Helical" evidence="7">
    <location>
        <begin position="235"/>
        <end position="257"/>
    </location>
</feature>
<feature type="transmembrane region" description="Helical" evidence="7">
    <location>
        <begin position="62"/>
        <end position="91"/>
    </location>
</feature>
<keyword evidence="2 7" id="KW-0813">Transport</keyword>
<feature type="domain" description="ABC transmembrane type-1" evidence="9">
    <location>
        <begin position="70"/>
        <end position="261"/>
    </location>
</feature>
<name>A0ABQ6IU07_9MICO</name>
<evidence type="ECO:0000259" key="9">
    <source>
        <dbReference type="PROSITE" id="PS50928"/>
    </source>
</evidence>
<feature type="transmembrane region" description="Helical" evidence="7">
    <location>
        <begin position="22"/>
        <end position="42"/>
    </location>
</feature>
<dbReference type="InterPro" id="IPR043429">
    <property type="entry name" value="ArtM/GltK/GlnP/TcyL/YhdX-like"/>
</dbReference>
<comment type="caution">
    <text evidence="10">The sequence shown here is derived from an EMBL/GenBank/DDBJ whole genome shotgun (WGS) entry which is preliminary data.</text>
</comment>
<evidence type="ECO:0000256" key="7">
    <source>
        <dbReference type="RuleBase" id="RU363032"/>
    </source>
</evidence>
<comment type="similarity">
    <text evidence="7">Belongs to the binding-protein-dependent transport system permease family.</text>
</comment>
<protein>
    <submittedName>
        <fullName evidence="10">Glutamate ABC transporter permease</fullName>
    </submittedName>
</protein>
<keyword evidence="6 7" id="KW-0472">Membrane</keyword>
<dbReference type="CDD" id="cd06261">
    <property type="entry name" value="TM_PBP2"/>
    <property type="match status" value="1"/>
</dbReference>
<dbReference type="Pfam" id="PF00528">
    <property type="entry name" value="BPD_transp_1"/>
    <property type="match status" value="1"/>
</dbReference>
<evidence type="ECO:0000256" key="3">
    <source>
        <dbReference type="ARBA" id="ARBA00022475"/>
    </source>
</evidence>
<dbReference type="SUPFAM" id="SSF161098">
    <property type="entry name" value="MetI-like"/>
    <property type="match status" value="1"/>
</dbReference>
<keyword evidence="11" id="KW-1185">Reference proteome</keyword>
<gene>
    <name evidence="10" type="ORF">GCM10025883_22030</name>
</gene>
<evidence type="ECO:0000256" key="2">
    <source>
        <dbReference type="ARBA" id="ARBA00022448"/>
    </source>
</evidence>
<keyword evidence="5 7" id="KW-1133">Transmembrane helix</keyword>